<evidence type="ECO:0000256" key="5">
    <source>
        <dbReference type="ARBA" id="ARBA00023242"/>
    </source>
</evidence>
<dbReference type="GO" id="GO:0005694">
    <property type="term" value="C:chromosome"/>
    <property type="evidence" value="ECO:0007669"/>
    <property type="project" value="UniProtKB-SubCell"/>
</dbReference>
<evidence type="ECO:0000256" key="1">
    <source>
        <dbReference type="ARBA" id="ARBA00004123"/>
    </source>
</evidence>
<dbReference type="EMBL" id="JAODUO010000687">
    <property type="protein sequence ID" value="KAK2176058.1"/>
    <property type="molecule type" value="Genomic_DNA"/>
</dbReference>
<sequence>MPPECNYVIMDGLHNLCKQALQNDKLRREDVEKLSIVLRTVSLLASYEEEPKGLTQLLDKGLTNMILDILVATLRCENDRADSGVDQFLEDILEVIGAVSDYSTKAKSYVVETFCNTLLQIVISVFVRFITKMETLKTINIILEGCPLYAREKMKASPVHKELMYEYTGSLYFLADYEFQVGIIEALFRLSNRTDRETFARGCFTNKDSLEAFFQIRDSDFETDCRRFLNILNEKNTQKFRVISIPCRKACLGDYELVKPADTNYHEFWVDFNTGSKRISLFCNPETPLSQVNIL</sequence>
<keyword evidence="9" id="KW-1185">Reference proteome</keyword>
<evidence type="ECO:0000259" key="7">
    <source>
        <dbReference type="Pfam" id="PF18584"/>
    </source>
</evidence>
<comment type="subcellular location">
    <subcellularLocation>
        <location evidence="2">Chromosome</location>
    </subcellularLocation>
    <subcellularLocation>
        <location evidence="1">Nucleus</location>
    </subcellularLocation>
</comment>
<evidence type="ECO:0000313" key="9">
    <source>
        <dbReference type="Proteomes" id="UP001209878"/>
    </source>
</evidence>
<dbReference type="PANTHER" id="PTHR15607:SF18">
    <property type="entry name" value="SYNAPTONEMAL COMPLEX PROTEIN 2-LIKE ISOFORM X1"/>
    <property type="match status" value="1"/>
</dbReference>
<evidence type="ECO:0000256" key="3">
    <source>
        <dbReference type="ARBA" id="ARBA00007960"/>
    </source>
</evidence>
<comment type="similarity">
    <text evidence="3">Belongs to the SYCP2 family.</text>
</comment>
<dbReference type="InterPro" id="IPR040560">
    <property type="entry name" value="SYCP2_SLD"/>
</dbReference>
<keyword evidence="5" id="KW-0539">Nucleus</keyword>
<accession>A0AAD9KQY8</accession>
<dbReference type="PANTHER" id="PTHR15607">
    <property type="entry name" value="SYNAPTONEMAL COMPLEX PROTEIN-RELATED"/>
    <property type="match status" value="1"/>
</dbReference>
<dbReference type="AlphaFoldDB" id="A0AAD9KQY8"/>
<gene>
    <name evidence="8" type="ORF">NP493_685g00024</name>
</gene>
<evidence type="ECO:0000256" key="2">
    <source>
        <dbReference type="ARBA" id="ARBA00004286"/>
    </source>
</evidence>
<evidence type="ECO:0000259" key="6">
    <source>
        <dbReference type="Pfam" id="PF18581"/>
    </source>
</evidence>
<dbReference type="Proteomes" id="UP001209878">
    <property type="component" value="Unassembled WGS sequence"/>
</dbReference>
<feature type="domain" description="Synaptonemal complex protein 2 armadillo-repeat-like" evidence="6">
    <location>
        <begin position="22"/>
        <end position="147"/>
    </location>
</feature>
<dbReference type="InterPro" id="IPR041322">
    <property type="entry name" value="SYCP2_ARLD"/>
</dbReference>
<dbReference type="Pfam" id="PF18581">
    <property type="entry name" value="SYCP2_ARLD"/>
    <property type="match status" value="1"/>
</dbReference>
<feature type="domain" description="Synaptonemal complex protein 2 Spt16M-like" evidence="7">
    <location>
        <begin position="242"/>
        <end position="284"/>
    </location>
</feature>
<keyword evidence="4" id="KW-0158">Chromosome</keyword>
<organism evidence="8 9">
    <name type="scientific">Ridgeia piscesae</name>
    <name type="common">Tubeworm</name>
    <dbReference type="NCBI Taxonomy" id="27915"/>
    <lineage>
        <taxon>Eukaryota</taxon>
        <taxon>Metazoa</taxon>
        <taxon>Spiralia</taxon>
        <taxon>Lophotrochozoa</taxon>
        <taxon>Annelida</taxon>
        <taxon>Polychaeta</taxon>
        <taxon>Sedentaria</taxon>
        <taxon>Canalipalpata</taxon>
        <taxon>Sabellida</taxon>
        <taxon>Siboglinidae</taxon>
        <taxon>Ridgeia</taxon>
    </lineage>
</organism>
<name>A0AAD9KQY8_RIDPI</name>
<evidence type="ECO:0000313" key="8">
    <source>
        <dbReference type="EMBL" id="KAK2176058.1"/>
    </source>
</evidence>
<dbReference type="GO" id="GO:0005634">
    <property type="term" value="C:nucleus"/>
    <property type="evidence" value="ECO:0007669"/>
    <property type="project" value="UniProtKB-SubCell"/>
</dbReference>
<dbReference type="InterPro" id="IPR024835">
    <property type="entry name" value="SYCP2-like"/>
</dbReference>
<dbReference type="Pfam" id="PF18584">
    <property type="entry name" value="SYCP2_SLD"/>
    <property type="match status" value="1"/>
</dbReference>
<dbReference type="SUPFAM" id="SSF48371">
    <property type="entry name" value="ARM repeat"/>
    <property type="match status" value="1"/>
</dbReference>
<reference evidence="8" key="1">
    <citation type="journal article" date="2023" name="Mol. Biol. Evol.">
        <title>Third-Generation Sequencing Reveals the Adaptive Role of the Epigenome in Three Deep-Sea Polychaetes.</title>
        <authorList>
            <person name="Perez M."/>
            <person name="Aroh O."/>
            <person name="Sun Y."/>
            <person name="Lan Y."/>
            <person name="Juniper S.K."/>
            <person name="Young C.R."/>
            <person name="Angers B."/>
            <person name="Qian P.Y."/>
        </authorList>
    </citation>
    <scope>NUCLEOTIDE SEQUENCE</scope>
    <source>
        <strain evidence="8">R07B-5</strain>
    </source>
</reference>
<evidence type="ECO:0000256" key="4">
    <source>
        <dbReference type="ARBA" id="ARBA00022454"/>
    </source>
</evidence>
<dbReference type="InterPro" id="IPR016024">
    <property type="entry name" value="ARM-type_fold"/>
</dbReference>
<proteinExistence type="inferred from homology"/>
<protein>
    <submittedName>
        <fullName evidence="8">Uncharacterized protein</fullName>
    </submittedName>
</protein>
<comment type="caution">
    <text evidence="8">The sequence shown here is derived from an EMBL/GenBank/DDBJ whole genome shotgun (WGS) entry which is preliminary data.</text>
</comment>